<gene>
    <name evidence="2" type="ORF">CAL19_12840</name>
</gene>
<accession>A0A261R020</accession>
<keyword evidence="3" id="KW-1185">Reference proteome</keyword>
<dbReference type="Proteomes" id="UP000216947">
    <property type="component" value="Unassembled WGS sequence"/>
</dbReference>
<dbReference type="AlphaFoldDB" id="A0A261R020"/>
<name>A0A261R020_9BORD</name>
<comment type="caution">
    <text evidence="2">The sequence shown here is derived from an EMBL/GenBank/DDBJ whole genome shotgun (WGS) entry which is preliminary data.</text>
</comment>
<feature type="compositionally biased region" description="Polar residues" evidence="1">
    <location>
        <begin position="179"/>
        <end position="190"/>
    </location>
</feature>
<evidence type="ECO:0008006" key="4">
    <source>
        <dbReference type="Google" id="ProtNLM"/>
    </source>
</evidence>
<sequence length="197" mass="21585">MRNYEFNEESARQAGASNYIDASGKYKGAFTLAKQVISRKGTEGIEFSFEADDGRTANFLQLWTFDADGKPLYGKKVLDALLCCARLKTLTAKEETIQGKNGPEKAIVFPGLVGRKIGLLLQKEGYIKSNGDPGYKFNIYASFHADTELMAVELLDGKTAPEMLPKVLEGMADKPAPTARQTTSQTTAMSENPADDW</sequence>
<evidence type="ECO:0000313" key="2">
    <source>
        <dbReference type="EMBL" id="OZI17960.1"/>
    </source>
</evidence>
<evidence type="ECO:0000256" key="1">
    <source>
        <dbReference type="SAM" id="MobiDB-lite"/>
    </source>
</evidence>
<dbReference type="EMBL" id="NEVK01000006">
    <property type="protein sequence ID" value="OZI17960.1"/>
    <property type="molecule type" value="Genomic_DNA"/>
</dbReference>
<dbReference type="RefSeq" id="WP_094796983.1">
    <property type="nucleotide sequence ID" value="NZ_NEVK01000006.1"/>
</dbReference>
<protein>
    <recommendedName>
        <fullName evidence="4">DUF669 domain-containing protein</fullName>
    </recommendedName>
</protein>
<proteinExistence type="predicted"/>
<evidence type="ECO:0000313" key="3">
    <source>
        <dbReference type="Proteomes" id="UP000216947"/>
    </source>
</evidence>
<reference evidence="3" key="1">
    <citation type="submission" date="2017-05" db="EMBL/GenBank/DDBJ databases">
        <title>Complete and WGS of Bordetella genogroups.</title>
        <authorList>
            <person name="Spilker T."/>
            <person name="Lipuma J."/>
        </authorList>
    </citation>
    <scope>NUCLEOTIDE SEQUENCE [LARGE SCALE GENOMIC DNA]</scope>
    <source>
        <strain evidence="3">AU18089</strain>
    </source>
</reference>
<feature type="region of interest" description="Disordered" evidence="1">
    <location>
        <begin position="172"/>
        <end position="197"/>
    </location>
</feature>
<organism evidence="2 3">
    <name type="scientific">Bordetella genomosp. 7</name>
    <dbReference type="NCBI Taxonomy" id="1416805"/>
    <lineage>
        <taxon>Bacteria</taxon>
        <taxon>Pseudomonadati</taxon>
        <taxon>Pseudomonadota</taxon>
        <taxon>Betaproteobacteria</taxon>
        <taxon>Burkholderiales</taxon>
        <taxon>Alcaligenaceae</taxon>
        <taxon>Bordetella</taxon>
    </lineage>
</organism>